<keyword evidence="1" id="KW-0812">Transmembrane</keyword>
<keyword evidence="1" id="KW-1133">Transmembrane helix</keyword>
<feature type="transmembrane region" description="Helical" evidence="1">
    <location>
        <begin position="32"/>
        <end position="52"/>
    </location>
</feature>
<keyword evidence="3" id="KW-1185">Reference proteome</keyword>
<evidence type="ECO:0000313" key="2">
    <source>
        <dbReference type="EMBL" id="MDR5867395.1"/>
    </source>
</evidence>
<keyword evidence="1" id="KW-0472">Membrane</keyword>
<comment type="caution">
    <text evidence="2">The sequence shown here is derived from an EMBL/GenBank/DDBJ whole genome shotgun (WGS) entry which is preliminary data.</text>
</comment>
<evidence type="ECO:0000256" key="1">
    <source>
        <dbReference type="SAM" id="Phobius"/>
    </source>
</evidence>
<proteinExistence type="predicted"/>
<dbReference type="RefSeq" id="WP_309652988.1">
    <property type="nucleotide sequence ID" value="NZ_JARWAK010000009.1"/>
</dbReference>
<dbReference type="EMBL" id="JARWAK010000009">
    <property type="protein sequence ID" value="MDR5867395.1"/>
    <property type="molecule type" value="Genomic_DNA"/>
</dbReference>
<name>A0ABU1G3C6_9GAMM</name>
<accession>A0ABU1G3C6</accession>
<gene>
    <name evidence="2" type="ORF">QC818_11400</name>
</gene>
<evidence type="ECO:0000313" key="3">
    <source>
        <dbReference type="Proteomes" id="UP001264519"/>
    </source>
</evidence>
<dbReference type="InterPro" id="IPR021762">
    <property type="entry name" value="DUF3325"/>
</dbReference>
<sequence>MTPSLCLAGFLGLALGGRRVRRRIGVTLASRAELGCRVVGVALLVLAAGVAIGHRGGGVGLVAWCGHLSLGAGLVYLGVIRRERSLSPEAAPP</sequence>
<dbReference type="Proteomes" id="UP001264519">
    <property type="component" value="Unassembled WGS sequence"/>
</dbReference>
<feature type="transmembrane region" description="Helical" evidence="1">
    <location>
        <begin position="59"/>
        <end position="79"/>
    </location>
</feature>
<reference evidence="2 3" key="1">
    <citation type="submission" date="2023-04" db="EMBL/GenBank/DDBJ databases">
        <title>A long-awaited taxogenomic arrangement of the family Halomonadaceae.</title>
        <authorList>
            <person name="De La Haba R."/>
            <person name="Chuvochina M."/>
            <person name="Wittouck S."/>
            <person name="Arahal D.R."/>
            <person name="Sanchez-Porro C."/>
            <person name="Hugenholtz P."/>
            <person name="Ventosa A."/>
        </authorList>
    </citation>
    <scope>NUCLEOTIDE SEQUENCE [LARGE SCALE GENOMIC DNA]</scope>
    <source>
        <strain evidence="2 3">DSM 23530</strain>
    </source>
</reference>
<dbReference type="Pfam" id="PF11804">
    <property type="entry name" value="DUF3325"/>
    <property type="match status" value="1"/>
</dbReference>
<protein>
    <submittedName>
        <fullName evidence="2">DUF3325 family protein</fullName>
    </submittedName>
</protein>
<organism evidence="2 3">
    <name type="scientific">Halomonas koreensis</name>
    <dbReference type="NCBI Taxonomy" id="245385"/>
    <lineage>
        <taxon>Bacteria</taxon>
        <taxon>Pseudomonadati</taxon>
        <taxon>Pseudomonadota</taxon>
        <taxon>Gammaproteobacteria</taxon>
        <taxon>Oceanospirillales</taxon>
        <taxon>Halomonadaceae</taxon>
        <taxon>Halomonas</taxon>
    </lineage>
</organism>